<evidence type="ECO:0000256" key="7">
    <source>
        <dbReference type="SAM" id="MobiDB-lite"/>
    </source>
</evidence>
<evidence type="ECO:0000256" key="5">
    <source>
        <dbReference type="ARBA" id="ARBA00023136"/>
    </source>
</evidence>
<evidence type="ECO:0000256" key="9">
    <source>
        <dbReference type="SAM" id="SignalP"/>
    </source>
</evidence>
<keyword evidence="6" id="KW-0175">Coiled coil</keyword>
<evidence type="ECO:0000313" key="10">
    <source>
        <dbReference type="EMBL" id="KGX93161.1"/>
    </source>
</evidence>
<protein>
    <submittedName>
        <fullName evidence="10">Flagellar protein</fullName>
    </submittedName>
</protein>
<keyword evidence="10" id="KW-0966">Cell projection</keyword>
<comment type="caution">
    <text evidence="10">The sequence shown here is derived from an EMBL/GenBank/DDBJ whole genome shotgun (WGS) entry which is preliminary data.</text>
</comment>
<evidence type="ECO:0000256" key="4">
    <source>
        <dbReference type="ARBA" id="ARBA00022989"/>
    </source>
</evidence>
<feature type="signal peptide" evidence="9">
    <location>
        <begin position="1"/>
        <end position="24"/>
    </location>
</feature>
<feature type="chain" id="PRO_5002022925" evidence="9">
    <location>
        <begin position="25"/>
        <end position="218"/>
    </location>
</feature>
<dbReference type="Pfam" id="PF04347">
    <property type="entry name" value="FliO"/>
    <property type="match status" value="1"/>
</dbReference>
<keyword evidence="3 8" id="KW-0812">Transmembrane</keyword>
<dbReference type="RefSeq" id="WP_051239690.1">
    <property type="nucleotide sequence ID" value="NZ_AULI01000005.1"/>
</dbReference>
<keyword evidence="4 8" id="KW-1133">Transmembrane helix</keyword>
<keyword evidence="10" id="KW-0282">Flagellum</keyword>
<feature type="compositionally biased region" description="Polar residues" evidence="7">
    <location>
        <begin position="31"/>
        <end position="42"/>
    </location>
</feature>
<keyword evidence="2" id="KW-1003">Cell membrane</keyword>
<evidence type="ECO:0000256" key="3">
    <source>
        <dbReference type="ARBA" id="ARBA00022692"/>
    </source>
</evidence>
<dbReference type="EMBL" id="AVPE01000003">
    <property type="protein sequence ID" value="KGX93161.1"/>
    <property type="molecule type" value="Genomic_DNA"/>
</dbReference>
<dbReference type="AlphaFoldDB" id="A0A0A5GIS1"/>
<keyword evidence="5 8" id="KW-0472">Membrane</keyword>
<gene>
    <name evidence="10" type="ORF">N781_12155</name>
</gene>
<dbReference type="eggNOG" id="COG3190">
    <property type="taxonomic scope" value="Bacteria"/>
</dbReference>
<sequence length="218" mass="24570">MNKKAHILVFTLLLFFVGQIEVSASPSAETCFENPNSEQCQENAGEEGSEEPSSSVTEEPTSLGMDIVRSLFALLFVILLIYLLLKWVNKRNKLFKPARTIENLGGISLGQNKSIQIVRIGKRVYSVGVGDSIELLTEITDEETIEELVKSDGTEEPMFKNVMSTIKSNKKSKTHTNTSQSSPSSIQFQQLFKNELDNLQQHRKELIQQHKKKEDSHE</sequence>
<keyword evidence="10" id="KW-0969">Cilium</keyword>
<keyword evidence="9" id="KW-0732">Signal</keyword>
<accession>A0A0A5GIS1</accession>
<evidence type="ECO:0000256" key="1">
    <source>
        <dbReference type="ARBA" id="ARBA00004236"/>
    </source>
</evidence>
<name>A0A0A5GIS1_9BACI</name>
<proteinExistence type="predicted"/>
<feature type="region of interest" description="Disordered" evidence="7">
    <location>
        <begin position="31"/>
        <end position="59"/>
    </location>
</feature>
<dbReference type="GO" id="GO:0044781">
    <property type="term" value="P:bacterial-type flagellum organization"/>
    <property type="evidence" value="ECO:0007669"/>
    <property type="project" value="InterPro"/>
</dbReference>
<feature type="transmembrane region" description="Helical" evidence="8">
    <location>
        <begin position="67"/>
        <end position="85"/>
    </location>
</feature>
<dbReference type="OrthoDB" id="2376965at2"/>
<keyword evidence="11" id="KW-1185">Reference proteome</keyword>
<organism evidence="10 11">
    <name type="scientific">Pontibacillus halophilus JSM 076056 = DSM 19796</name>
    <dbReference type="NCBI Taxonomy" id="1385510"/>
    <lineage>
        <taxon>Bacteria</taxon>
        <taxon>Bacillati</taxon>
        <taxon>Bacillota</taxon>
        <taxon>Bacilli</taxon>
        <taxon>Bacillales</taxon>
        <taxon>Bacillaceae</taxon>
        <taxon>Pontibacillus</taxon>
    </lineage>
</organism>
<evidence type="ECO:0000256" key="8">
    <source>
        <dbReference type="SAM" id="Phobius"/>
    </source>
</evidence>
<feature type="coiled-coil region" evidence="6">
    <location>
        <begin position="189"/>
        <end position="216"/>
    </location>
</feature>
<evidence type="ECO:0000256" key="6">
    <source>
        <dbReference type="SAM" id="Coils"/>
    </source>
</evidence>
<reference evidence="10 11" key="1">
    <citation type="submission" date="2013-08" db="EMBL/GenBank/DDBJ databases">
        <authorList>
            <person name="Huang J."/>
            <person name="Wang G."/>
        </authorList>
    </citation>
    <scope>NUCLEOTIDE SEQUENCE [LARGE SCALE GENOMIC DNA]</scope>
    <source>
        <strain evidence="10 11">JSM 076056</strain>
    </source>
</reference>
<dbReference type="STRING" id="1385510.GCA_000425205_01337"/>
<evidence type="ECO:0000313" key="11">
    <source>
        <dbReference type="Proteomes" id="UP000030528"/>
    </source>
</evidence>
<dbReference type="InterPro" id="IPR022781">
    <property type="entry name" value="Flagellar_biosynth_FliO"/>
</dbReference>
<evidence type="ECO:0000256" key="2">
    <source>
        <dbReference type="ARBA" id="ARBA00022475"/>
    </source>
</evidence>
<dbReference type="GO" id="GO:0016020">
    <property type="term" value="C:membrane"/>
    <property type="evidence" value="ECO:0007669"/>
    <property type="project" value="InterPro"/>
</dbReference>
<comment type="subcellular location">
    <subcellularLocation>
        <location evidence="1">Cell membrane</location>
    </subcellularLocation>
</comment>
<dbReference type="Proteomes" id="UP000030528">
    <property type="component" value="Unassembled WGS sequence"/>
</dbReference>